<evidence type="ECO:0000313" key="3">
    <source>
        <dbReference type="Proteomes" id="UP000198809"/>
    </source>
</evidence>
<dbReference type="EMBL" id="CP076607">
    <property type="protein sequence ID" value="QWU14410.1"/>
    <property type="molecule type" value="Genomic_DNA"/>
</dbReference>
<sequence>MKYYEAVINSRKDFLNNCSEQTLYDIAYSYTDNMEHGVGYYSKAKLINLILNYEYKTPIQ</sequence>
<organism evidence="2 3">
    <name type="scientific">Paenibacillus sophorae</name>
    <dbReference type="NCBI Taxonomy" id="1333845"/>
    <lineage>
        <taxon>Bacteria</taxon>
        <taxon>Bacillati</taxon>
        <taxon>Bacillota</taxon>
        <taxon>Bacilli</taxon>
        <taxon>Bacillales</taxon>
        <taxon>Paenibacillaceae</taxon>
        <taxon>Paenibacillus</taxon>
    </lineage>
</organism>
<keyword evidence="4" id="KW-1185">Reference proteome</keyword>
<dbReference type="STRING" id="1333845.SAMN04487895_101720"/>
<protein>
    <submittedName>
        <fullName evidence="2">Uncharacterized protein</fullName>
    </submittedName>
</protein>
<dbReference type="Proteomes" id="UP000198809">
    <property type="component" value="Unassembled WGS sequence"/>
</dbReference>
<evidence type="ECO:0000313" key="1">
    <source>
        <dbReference type="EMBL" id="QWU14410.1"/>
    </source>
</evidence>
<name>A0A1H8H125_9BACL</name>
<accession>A0A1H8H125</accession>
<reference evidence="1 4" key="2">
    <citation type="submission" date="2021-06" db="EMBL/GenBank/DDBJ databases">
        <title>Whole genome sequence of Paenibacillus sophorae DSM23020 for comparative genomics.</title>
        <authorList>
            <person name="Kim M.-J."/>
            <person name="Lee G."/>
            <person name="Shin J.-H."/>
        </authorList>
    </citation>
    <scope>NUCLEOTIDE SEQUENCE [LARGE SCALE GENOMIC DNA]</scope>
    <source>
        <strain evidence="1 4">DSM 23020</strain>
    </source>
</reference>
<proteinExistence type="predicted"/>
<reference evidence="2 3" key="1">
    <citation type="submission" date="2016-10" db="EMBL/GenBank/DDBJ databases">
        <authorList>
            <person name="de Groot N.N."/>
        </authorList>
    </citation>
    <scope>NUCLEOTIDE SEQUENCE [LARGE SCALE GENOMIC DNA]</scope>
    <source>
        <strain evidence="2 3">CGMCC 1.10238</strain>
    </source>
</reference>
<gene>
    <name evidence="1" type="ORF">KP014_21110</name>
    <name evidence="2" type="ORF">SAMN04487895_101720</name>
</gene>
<dbReference type="AlphaFoldDB" id="A0A1H8H125"/>
<evidence type="ECO:0000313" key="4">
    <source>
        <dbReference type="Proteomes" id="UP000683429"/>
    </source>
</evidence>
<evidence type="ECO:0000313" key="2">
    <source>
        <dbReference type="EMBL" id="SEN49943.1"/>
    </source>
</evidence>
<dbReference type="Proteomes" id="UP000683429">
    <property type="component" value="Chromosome"/>
</dbReference>
<dbReference type="EMBL" id="FODH01000001">
    <property type="protein sequence ID" value="SEN49943.1"/>
    <property type="molecule type" value="Genomic_DNA"/>
</dbReference>
<dbReference type="RefSeq" id="WP_036588448.1">
    <property type="nucleotide sequence ID" value="NZ_CP076607.1"/>
</dbReference>